<dbReference type="RefSeq" id="XP_040689027.1">
    <property type="nucleotide sequence ID" value="XM_040835349.1"/>
</dbReference>
<dbReference type="Gene3D" id="1.20.1280.50">
    <property type="match status" value="1"/>
</dbReference>
<dbReference type="SUPFAM" id="SSF81383">
    <property type="entry name" value="F-box domain"/>
    <property type="match status" value="1"/>
</dbReference>
<dbReference type="Proteomes" id="UP000184383">
    <property type="component" value="Unassembled WGS sequence"/>
</dbReference>
<dbReference type="EMBL" id="KV878212">
    <property type="protein sequence ID" value="OJJ35351.1"/>
    <property type="molecule type" value="Genomic_DNA"/>
</dbReference>
<dbReference type="VEuPathDB" id="FungiDB:ASPWEDRAFT_40561"/>
<evidence type="ECO:0008006" key="3">
    <source>
        <dbReference type="Google" id="ProtNLM"/>
    </source>
</evidence>
<gene>
    <name evidence="1" type="ORF">ASPWEDRAFT_40561</name>
</gene>
<dbReference type="GeneID" id="63751197"/>
<evidence type="ECO:0000313" key="2">
    <source>
        <dbReference type="Proteomes" id="UP000184383"/>
    </source>
</evidence>
<reference evidence="2" key="1">
    <citation type="journal article" date="2017" name="Genome Biol.">
        <title>Comparative genomics reveals high biological diversity and specific adaptations in the industrially and medically important fungal genus Aspergillus.</title>
        <authorList>
            <person name="de Vries R.P."/>
            <person name="Riley R."/>
            <person name="Wiebenga A."/>
            <person name="Aguilar-Osorio G."/>
            <person name="Amillis S."/>
            <person name="Uchima C.A."/>
            <person name="Anderluh G."/>
            <person name="Asadollahi M."/>
            <person name="Askin M."/>
            <person name="Barry K."/>
            <person name="Battaglia E."/>
            <person name="Bayram O."/>
            <person name="Benocci T."/>
            <person name="Braus-Stromeyer S.A."/>
            <person name="Caldana C."/>
            <person name="Canovas D."/>
            <person name="Cerqueira G.C."/>
            <person name="Chen F."/>
            <person name="Chen W."/>
            <person name="Choi C."/>
            <person name="Clum A."/>
            <person name="Dos Santos R.A."/>
            <person name="Damasio A.R."/>
            <person name="Diallinas G."/>
            <person name="Emri T."/>
            <person name="Fekete E."/>
            <person name="Flipphi M."/>
            <person name="Freyberg S."/>
            <person name="Gallo A."/>
            <person name="Gournas C."/>
            <person name="Habgood R."/>
            <person name="Hainaut M."/>
            <person name="Harispe M.L."/>
            <person name="Henrissat B."/>
            <person name="Hilden K.S."/>
            <person name="Hope R."/>
            <person name="Hossain A."/>
            <person name="Karabika E."/>
            <person name="Karaffa L."/>
            <person name="Karanyi Z."/>
            <person name="Krasevec N."/>
            <person name="Kuo A."/>
            <person name="Kusch H."/>
            <person name="LaButti K."/>
            <person name="Lagendijk E.L."/>
            <person name="Lapidus A."/>
            <person name="Levasseur A."/>
            <person name="Lindquist E."/>
            <person name="Lipzen A."/>
            <person name="Logrieco A.F."/>
            <person name="MacCabe A."/>
            <person name="Maekelae M.R."/>
            <person name="Malavazi I."/>
            <person name="Melin P."/>
            <person name="Meyer V."/>
            <person name="Mielnichuk N."/>
            <person name="Miskei M."/>
            <person name="Molnar A.P."/>
            <person name="Mule G."/>
            <person name="Ngan C.Y."/>
            <person name="Orejas M."/>
            <person name="Orosz E."/>
            <person name="Ouedraogo J.P."/>
            <person name="Overkamp K.M."/>
            <person name="Park H.-S."/>
            <person name="Perrone G."/>
            <person name="Piumi F."/>
            <person name="Punt P.J."/>
            <person name="Ram A.F."/>
            <person name="Ramon A."/>
            <person name="Rauscher S."/>
            <person name="Record E."/>
            <person name="Riano-Pachon D.M."/>
            <person name="Robert V."/>
            <person name="Roehrig J."/>
            <person name="Ruller R."/>
            <person name="Salamov A."/>
            <person name="Salih N.S."/>
            <person name="Samson R.A."/>
            <person name="Sandor E."/>
            <person name="Sanguinetti M."/>
            <person name="Schuetze T."/>
            <person name="Sepcic K."/>
            <person name="Shelest E."/>
            <person name="Sherlock G."/>
            <person name="Sophianopoulou V."/>
            <person name="Squina F.M."/>
            <person name="Sun H."/>
            <person name="Susca A."/>
            <person name="Todd R.B."/>
            <person name="Tsang A."/>
            <person name="Unkles S.E."/>
            <person name="van de Wiele N."/>
            <person name="van Rossen-Uffink D."/>
            <person name="Oliveira J.V."/>
            <person name="Vesth T.C."/>
            <person name="Visser J."/>
            <person name="Yu J.-H."/>
            <person name="Zhou M."/>
            <person name="Andersen M.R."/>
            <person name="Archer D.B."/>
            <person name="Baker S.E."/>
            <person name="Benoit I."/>
            <person name="Brakhage A.A."/>
            <person name="Braus G.H."/>
            <person name="Fischer R."/>
            <person name="Frisvad J.C."/>
            <person name="Goldman G.H."/>
            <person name="Houbraken J."/>
            <person name="Oakley B."/>
            <person name="Pocsi I."/>
            <person name="Scazzocchio C."/>
            <person name="Seiboth B."/>
            <person name="vanKuyk P.A."/>
            <person name="Wortman J."/>
            <person name="Dyer P.S."/>
            <person name="Grigoriev I.V."/>
        </authorList>
    </citation>
    <scope>NUCLEOTIDE SEQUENCE [LARGE SCALE GENOMIC DNA]</scope>
    <source>
        <strain evidence="2">DTO 134E9</strain>
    </source>
</reference>
<keyword evidence="2" id="KW-1185">Reference proteome</keyword>
<dbReference type="STRING" id="1073089.A0A1L9RKB8"/>
<protein>
    <recommendedName>
        <fullName evidence="3">F-box domain-containing protein</fullName>
    </recommendedName>
</protein>
<sequence length="277" mass="31881">MDAPKTYTHQALSTPELLELILLQLDLRTLIASTPQVCRAWAALVKESSLIQEALFMKPLRKHPNSEKQLNPLLVDAFPPLFQYHDPETPEGEAYELPLTTLDMVKRPEKKEAYLRPEASWRRMLVQQPPATTLAVYQTSVSCQGYSGSYTFLQRKDPEKAQEGIRMDLLFDLVLLDGGIDFEYCFRDQVVWWPWIPRASHWGWQETLHDLGNVRLADIMLSGGCAVSHDDTESESESEEEQIVKQIRAAYRDMGLKKKNLEGWDSKENKQWGGMWD</sequence>
<proteinExistence type="predicted"/>
<dbReference type="OrthoDB" id="3800738at2759"/>
<dbReference type="InterPro" id="IPR036047">
    <property type="entry name" value="F-box-like_dom_sf"/>
</dbReference>
<name>A0A1L9RKB8_ASPWE</name>
<dbReference type="AlphaFoldDB" id="A0A1L9RKB8"/>
<evidence type="ECO:0000313" key="1">
    <source>
        <dbReference type="EMBL" id="OJJ35351.1"/>
    </source>
</evidence>
<accession>A0A1L9RKB8</accession>
<organism evidence="1 2">
    <name type="scientific">Aspergillus wentii DTO 134E9</name>
    <dbReference type="NCBI Taxonomy" id="1073089"/>
    <lineage>
        <taxon>Eukaryota</taxon>
        <taxon>Fungi</taxon>
        <taxon>Dikarya</taxon>
        <taxon>Ascomycota</taxon>
        <taxon>Pezizomycotina</taxon>
        <taxon>Eurotiomycetes</taxon>
        <taxon>Eurotiomycetidae</taxon>
        <taxon>Eurotiales</taxon>
        <taxon>Aspergillaceae</taxon>
        <taxon>Aspergillus</taxon>
        <taxon>Aspergillus subgen. Cremei</taxon>
    </lineage>
</organism>